<gene>
    <name evidence="4" type="ORF">FRV6_16440</name>
</gene>
<dbReference type="VEuPathDB" id="FungiDB:FOC1_g10009147"/>
<comment type="similarity">
    <text evidence="1">Belongs to the class-A beta-lactamase family.</text>
</comment>
<feature type="domain" description="Beta-lactamase-related" evidence="3">
    <location>
        <begin position="29"/>
        <end position="370"/>
    </location>
</feature>
<dbReference type="InterPro" id="IPR012338">
    <property type="entry name" value="Beta-lactam/transpept-like"/>
</dbReference>
<dbReference type="GO" id="GO:0016787">
    <property type="term" value="F:hydrolase activity"/>
    <property type="evidence" value="ECO:0007669"/>
    <property type="project" value="UniProtKB-KW"/>
</dbReference>
<proteinExistence type="inferred from homology"/>
<dbReference type="VEuPathDB" id="FungiDB:FOC4_g10012119"/>
<evidence type="ECO:0000259" key="3">
    <source>
        <dbReference type="Pfam" id="PF00144"/>
    </source>
</evidence>
<evidence type="ECO:0000256" key="1">
    <source>
        <dbReference type="ARBA" id="ARBA00009009"/>
    </source>
</evidence>
<dbReference type="VEuPathDB" id="FungiDB:FOMG_16675"/>
<dbReference type="SUPFAM" id="SSF56601">
    <property type="entry name" value="beta-lactamase/transpeptidase-like"/>
    <property type="match status" value="1"/>
</dbReference>
<name>A0A2H3TUM3_FUSOX</name>
<dbReference type="InterPro" id="IPR001466">
    <property type="entry name" value="Beta-lactam-related"/>
</dbReference>
<dbReference type="VEuPathDB" id="FungiDB:FOIG_12297"/>
<dbReference type="VEuPathDB" id="FungiDB:FOZG_17895"/>
<dbReference type="EMBL" id="FMJY01000010">
    <property type="protein sequence ID" value="SCO92312.1"/>
    <property type="molecule type" value="Genomic_DNA"/>
</dbReference>
<dbReference type="Pfam" id="PF00144">
    <property type="entry name" value="Beta-lactamase"/>
    <property type="match status" value="1"/>
</dbReference>
<accession>A0A2H3TUM3</accession>
<sequence length="399" mass="45171">MSSFEDNIHFFRHPQGDKKQPLPRVTLGAVNKDGSFHYTKTFGEDAFESLATDGVHFLASSTKLVTTIAVMQCVEKGLLNLDADVSDILPELKSLQILTGFDEQDKPTFRDSTKAITLRHLLTHSSGLTYLHMEPLLTRYDQLPEVEPRRRETLIEKFYTILVSEPGDRWLYSPGIDWAGVMVERVTSMRLGDYMKRHIFDVVSVKDATFQLQEREDLRERMVNTWERVGEELRITKCPAADPVTDDLGGGGLYSTMPELLKIYHGLLSEKLLARETIDLMFQSHLHDAPGLQSQDEYSESYRNAIYNSIPSTTPVSFGLGGIINLSPIPNRRSENSLSWTGMPNIYWWIDLKKGIAGAYLSQLLPSGDQQSTDLFSAFEEYVYSRVAQSAGDQNLKDF</sequence>
<dbReference type="AlphaFoldDB" id="A0A2H3TUM3"/>
<dbReference type="OrthoDB" id="428260at2759"/>
<dbReference type="PANTHER" id="PTHR43283:SF17">
    <property type="entry name" value="(LOVD), PUTATIVE (AFU_ORTHOLOGUE AFUA_5G00920)-RELATED"/>
    <property type="match status" value="1"/>
</dbReference>
<dbReference type="Gene3D" id="3.40.710.10">
    <property type="entry name" value="DD-peptidase/beta-lactamase superfamily"/>
    <property type="match status" value="1"/>
</dbReference>
<evidence type="ECO:0000313" key="5">
    <source>
        <dbReference type="Proteomes" id="UP000219369"/>
    </source>
</evidence>
<dbReference type="Proteomes" id="UP000219369">
    <property type="component" value="Unassembled WGS sequence"/>
</dbReference>
<organism evidence="4 5">
    <name type="scientific">Fusarium oxysporum</name>
    <name type="common">Fusarium vascular wilt</name>
    <dbReference type="NCBI Taxonomy" id="5507"/>
    <lineage>
        <taxon>Eukaryota</taxon>
        <taxon>Fungi</taxon>
        <taxon>Dikarya</taxon>
        <taxon>Ascomycota</taxon>
        <taxon>Pezizomycotina</taxon>
        <taxon>Sordariomycetes</taxon>
        <taxon>Hypocreomycetidae</taxon>
        <taxon>Hypocreales</taxon>
        <taxon>Nectriaceae</taxon>
        <taxon>Fusarium</taxon>
        <taxon>Fusarium oxysporum species complex</taxon>
    </lineage>
</organism>
<dbReference type="VEuPathDB" id="FungiDB:FOXG_22249"/>
<dbReference type="VEuPathDB" id="FungiDB:HZS61_002590"/>
<evidence type="ECO:0000313" key="4">
    <source>
        <dbReference type="EMBL" id="SCO92312.1"/>
    </source>
</evidence>
<dbReference type="PANTHER" id="PTHR43283">
    <property type="entry name" value="BETA-LACTAMASE-RELATED"/>
    <property type="match status" value="1"/>
</dbReference>
<keyword evidence="2" id="KW-0378">Hydrolase</keyword>
<evidence type="ECO:0000256" key="2">
    <source>
        <dbReference type="ARBA" id="ARBA00022801"/>
    </source>
</evidence>
<dbReference type="InterPro" id="IPR050789">
    <property type="entry name" value="Diverse_Enzym_Activities"/>
</dbReference>
<reference evidence="5" key="1">
    <citation type="submission" date="2016-09" db="EMBL/GenBank/DDBJ databases">
        <authorList>
            <person name="Guldener U."/>
        </authorList>
    </citation>
    <scope>NUCLEOTIDE SEQUENCE [LARGE SCALE GENOMIC DNA]</scope>
    <source>
        <strain evidence="5">V64-1</strain>
    </source>
</reference>
<protein>
    <submittedName>
        <fullName evidence="4">Related to 1,4-butanediol diacrylate esterase</fullName>
    </submittedName>
</protein>